<dbReference type="PANTHER" id="PTHR43585:SF2">
    <property type="entry name" value="ATP-GRASP ENZYME FSQD"/>
    <property type="match status" value="1"/>
</dbReference>
<dbReference type="Proteomes" id="UP001519309">
    <property type="component" value="Unassembled WGS sequence"/>
</dbReference>
<keyword evidence="1" id="KW-0436">Ligase</keyword>
<evidence type="ECO:0000313" key="8">
    <source>
        <dbReference type="Proteomes" id="UP000092659"/>
    </source>
</evidence>
<organism evidence="6 8">
    <name type="scientific">Streptomyces griseochromogenes</name>
    <dbReference type="NCBI Taxonomy" id="68214"/>
    <lineage>
        <taxon>Bacteria</taxon>
        <taxon>Bacillati</taxon>
        <taxon>Actinomycetota</taxon>
        <taxon>Actinomycetes</taxon>
        <taxon>Kitasatosporales</taxon>
        <taxon>Streptomycetaceae</taxon>
        <taxon>Streptomyces</taxon>
    </lineage>
</organism>
<keyword evidence="2 4" id="KW-0547">Nucleotide-binding</keyword>
<evidence type="ECO:0000256" key="3">
    <source>
        <dbReference type="ARBA" id="ARBA00022840"/>
    </source>
</evidence>
<dbReference type="InterPro" id="IPR040570">
    <property type="entry name" value="LAL_C2"/>
</dbReference>
<keyword evidence="9" id="KW-1185">Reference proteome</keyword>
<dbReference type="Pfam" id="PF18603">
    <property type="entry name" value="LAL_C2"/>
    <property type="match status" value="1"/>
</dbReference>
<dbReference type="InterPro" id="IPR041472">
    <property type="entry name" value="BL00235/CARNS1_N"/>
</dbReference>
<dbReference type="RefSeq" id="WP_067311327.1">
    <property type="nucleotide sequence ID" value="NZ_CP016279.1"/>
</dbReference>
<dbReference type="KEGG" id="sgs:AVL59_31590"/>
<evidence type="ECO:0000313" key="6">
    <source>
        <dbReference type="EMBL" id="ANP53476.1"/>
    </source>
</evidence>
<protein>
    <submittedName>
        <fullName evidence="7">Biotin carboxylase</fullName>
    </submittedName>
</protein>
<dbReference type="SUPFAM" id="SSF56059">
    <property type="entry name" value="Glutathione synthetase ATP-binding domain-like"/>
    <property type="match status" value="1"/>
</dbReference>
<evidence type="ECO:0000256" key="4">
    <source>
        <dbReference type="PROSITE-ProRule" id="PRU00409"/>
    </source>
</evidence>
<reference evidence="6 8" key="1">
    <citation type="submission" date="2016-06" db="EMBL/GenBank/DDBJ databases">
        <title>Complete genome sequence of Streptomyces griseochromogenes ATCC 14511, the Blasticidin S producer.</title>
        <authorList>
            <person name="Wu L."/>
        </authorList>
    </citation>
    <scope>NUCLEOTIDE SEQUENCE [LARGE SCALE GENOMIC DNA]</scope>
    <source>
        <strain evidence="6 8">ATCC 14511</strain>
    </source>
</reference>
<dbReference type="AlphaFoldDB" id="A0A1B1B3S7"/>
<dbReference type="GO" id="GO:0005524">
    <property type="term" value="F:ATP binding"/>
    <property type="evidence" value="ECO:0007669"/>
    <property type="project" value="UniProtKB-UniRule"/>
</dbReference>
<dbReference type="Gene3D" id="3.40.50.20">
    <property type="match status" value="1"/>
</dbReference>
<accession>A0A1B1B3S7</accession>
<dbReference type="GO" id="GO:0046872">
    <property type="term" value="F:metal ion binding"/>
    <property type="evidence" value="ECO:0007669"/>
    <property type="project" value="InterPro"/>
</dbReference>
<gene>
    <name evidence="6" type="ORF">AVL59_31590</name>
    <name evidence="7" type="ORF">J2Z21_007708</name>
</gene>
<evidence type="ECO:0000313" key="7">
    <source>
        <dbReference type="EMBL" id="MBP2054698.1"/>
    </source>
</evidence>
<dbReference type="GO" id="GO:0016874">
    <property type="term" value="F:ligase activity"/>
    <property type="evidence" value="ECO:0007669"/>
    <property type="project" value="UniProtKB-KW"/>
</dbReference>
<dbReference type="Proteomes" id="UP000092659">
    <property type="component" value="Chromosome"/>
</dbReference>
<evidence type="ECO:0000259" key="5">
    <source>
        <dbReference type="PROSITE" id="PS50975"/>
    </source>
</evidence>
<dbReference type="OrthoDB" id="6964321at2"/>
<evidence type="ECO:0000256" key="1">
    <source>
        <dbReference type="ARBA" id="ARBA00022598"/>
    </source>
</evidence>
<dbReference type="InterPro" id="IPR011761">
    <property type="entry name" value="ATP-grasp"/>
</dbReference>
<reference evidence="7 9" key="2">
    <citation type="submission" date="2021-03" db="EMBL/GenBank/DDBJ databases">
        <title>Genomic Encyclopedia of Type Strains, Phase IV (KMG-IV): sequencing the most valuable type-strain genomes for metagenomic binning, comparative biology and taxonomic classification.</title>
        <authorList>
            <person name="Goeker M."/>
        </authorList>
    </citation>
    <scope>NUCLEOTIDE SEQUENCE [LARGE SCALE GENOMIC DNA]</scope>
    <source>
        <strain evidence="7 9">DSM 40499</strain>
    </source>
</reference>
<dbReference type="PROSITE" id="PS50975">
    <property type="entry name" value="ATP_GRASP"/>
    <property type="match status" value="1"/>
</dbReference>
<proteinExistence type="predicted"/>
<name>A0A1B1B3S7_9ACTN</name>
<dbReference type="PANTHER" id="PTHR43585">
    <property type="entry name" value="FUMIPYRROLE BIOSYNTHESIS PROTEIN C"/>
    <property type="match status" value="1"/>
</dbReference>
<keyword evidence="3 4" id="KW-0067">ATP-binding</keyword>
<sequence>MNEGDVRRAAPRIAVIAGTPQLVCGARALGVRTVLVHDAGGPVPGCADDADEVLAVDLADTGALHTALARLHAGHPLQRVLSLTESGLLPAAAVAERLGLPGNALRTVRLLQDKREMRTLLNARGLSPVRTAAPRDAAELAAFSAATGGPVILKPAAGSGSEAVFRVETPADAQDVWARFAAAGGTGPVAEEFLDGPEISVETFTYDGTHTVITMTDKDVWPSFVEAGHTVPSRLPAGVREETAALVAAFLDAVGLREGPAHTEVKITSGGPRIIESHNRIGGDKIRELVRRAYGLDLPALTVGCPLGLLAPPPAEPVASAGAAIRFLAPAPGTVRRIRVPEPERADDIVSLDVAVGDRVGPVRGSDDRAGHVLVTGTDAADAARRGAALRDRVLIETGD</sequence>
<dbReference type="EMBL" id="JAGGLP010000023">
    <property type="protein sequence ID" value="MBP2054698.1"/>
    <property type="molecule type" value="Genomic_DNA"/>
</dbReference>
<dbReference type="STRING" id="68214.AVL59_31590"/>
<evidence type="ECO:0000313" key="9">
    <source>
        <dbReference type="Proteomes" id="UP001519309"/>
    </source>
</evidence>
<dbReference type="Pfam" id="PF18130">
    <property type="entry name" value="ATPgrasp_N"/>
    <property type="match status" value="1"/>
</dbReference>
<dbReference type="Gene3D" id="3.30.470.20">
    <property type="entry name" value="ATP-grasp fold, B domain"/>
    <property type="match status" value="1"/>
</dbReference>
<dbReference type="Pfam" id="PF13535">
    <property type="entry name" value="ATP-grasp_4"/>
    <property type="match status" value="1"/>
</dbReference>
<dbReference type="EMBL" id="CP016279">
    <property type="protein sequence ID" value="ANP53476.1"/>
    <property type="molecule type" value="Genomic_DNA"/>
</dbReference>
<evidence type="ECO:0000256" key="2">
    <source>
        <dbReference type="ARBA" id="ARBA00022741"/>
    </source>
</evidence>
<dbReference type="InterPro" id="IPR052032">
    <property type="entry name" value="ATP-dep_AA_Ligase"/>
</dbReference>
<feature type="domain" description="ATP-grasp" evidence="5">
    <location>
        <begin position="118"/>
        <end position="307"/>
    </location>
</feature>